<dbReference type="PANTHER" id="PTHR33721:SF5">
    <property type="entry name" value="TRANSMEMBRANE PROTEIN 255B-LIKE"/>
    <property type="match status" value="1"/>
</dbReference>
<name>A0A913ZFS5_PATMI</name>
<feature type="transmembrane region" description="Helical" evidence="7">
    <location>
        <begin position="179"/>
        <end position="204"/>
    </location>
</feature>
<evidence type="ECO:0000313" key="8">
    <source>
        <dbReference type="EnsemblMetazoa" id="XP_038050294.1"/>
    </source>
</evidence>
<feature type="compositionally biased region" description="Pro residues" evidence="6">
    <location>
        <begin position="261"/>
        <end position="278"/>
    </location>
</feature>
<evidence type="ECO:0000313" key="9">
    <source>
        <dbReference type="Proteomes" id="UP000887568"/>
    </source>
</evidence>
<dbReference type="GeneID" id="119723621"/>
<evidence type="ECO:0000256" key="5">
    <source>
        <dbReference type="ARBA" id="ARBA00023136"/>
    </source>
</evidence>
<sequence length="278" mass="29612">MDKMQTDAKKRRKIAAVSCLVLLALSAVELTIGVVAYQMVHNINAGSFWAVGGLLLGSILALVGVYNKQEGGCWMKTGIVCLVLGVILAFIGAIIDGVTASAVSKVDLFKCNHSDTGLANCMASAGCERSVSMLSTCYCCYVTSQREANCAFQSVSLSEIPSFFSGVKSCSDVSGYINLLWASVAFLTFSLIVGVVVTAMVSGYRNLVAKIPRTYIQTIQRSPIPAYPTSSAYQPVVSPTPTPTPMPTPQHEEVQKTSRPIPAPRNSRPPPYAPPAHV</sequence>
<keyword evidence="9" id="KW-1185">Reference proteome</keyword>
<evidence type="ECO:0000256" key="6">
    <source>
        <dbReference type="SAM" id="MobiDB-lite"/>
    </source>
</evidence>
<comment type="similarity">
    <text evidence="2">Belongs to the TMEM255 family.</text>
</comment>
<dbReference type="PANTHER" id="PTHR33721">
    <property type="entry name" value="TRANSMEMBRANE PROTEIN 255B-LIKE"/>
    <property type="match status" value="1"/>
</dbReference>
<feature type="transmembrane region" description="Helical" evidence="7">
    <location>
        <begin position="46"/>
        <end position="66"/>
    </location>
</feature>
<evidence type="ECO:0000256" key="4">
    <source>
        <dbReference type="ARBA" id="ARBA00022989"/>
    </source>
</evidence>
<evidence type="ECO:0000256" key="3">
    <source>
        <dbReference type="ARBA" id="ARBA00022692"/>
    </source>
</evidence>
<protein>
    <submittedName>
        <fullName evidence="8">Uncharacterized protein</fullName>
    </submittedName>
</protein>
<reference evidence="8" key="1">
    <citation type="submission" date="2022-11" db="UniProtKB">
        <authorList>
            <consortium name="EnsemblMetazoa"/>
        </authorList>
    </citation>
    <scope>IDENTIFICATION</scope>
</reference>
<dbReference type="InterPro" id="IPR028014">
    <property type="entry name" value="TMEM255"/>
</dbReference>
<dbReference type="Proteomes" id="UP000887568">
    <property type="component" value="Unplaced"/>
</dbReference>
<keyword evidence="3 7" id="KW-0812">Transmembrane</keyword>
<evidence type="ECO:0000256" key="1">
    <source>
        <dbReference type="ARBA" id="ARBA00004141"/>
    </source>
</evidence>
<feature type="compositionally biased region" description="Pro residues" evidence="6">
    <location>
        <begin position="238"/>
        <end position="248"/>
    </location>
</feature>
<keyword evidence="5 7" id="KW-0472">Membrane</keyword>
<keyword evidence="4 7" id="KW-1133">Transmembrane helix</keyword>
<proteinExistence type="inferred from homology"/>
<dbReference type="Pfam" id="PF14967">
    <property type="entry name" value="FAM70"/>
    <property type="match status" value="1"/>
</dbReference>
<dbReference type="AlphaFoldDB" id="A0A913ZFS5"/>
<accession>A0A913ZFS5</accession>
<evidence type="ECO:0000256" key="2">
    <source>
        <dbReference type="ARBA" id="ARBA00007903"/>
    </source>
</evidence>
<dbReference type="RefSeq" id="XP_038050294.1">
    <property type="nucleotide sequence ID" value="XM_038194366.1"/>
</dbReference>
<evidence type="ECO:0000256" key="7">
    <source>
        <dbReference type="SAM" id="Phobius"/>
    </source>
</evidence>
<dbReference type="OrthoDB" id="10034004at2759"/>
<comment type="subcellular location">
    <subcellularLocation>
        <location evidence="1">Membrane</location>
        <topology evidence="1">Multi-pass membrane protein</topology>
    </subcellularLocation>
</comment>
<dbReference type="EnsemblMetazoa" id="XM_038194366.1">
    <property type="protein sequence ID" value="XP_038050294.1"/>
    <property type="gene ID" value="LOC119723621"/>
</dbReference>
<dbReference type="OMA" id="GLANCMA"/>
<organism evidence="8 9">
    <name type="scientific">Patiria miniata</name>
    <name type="common">Bat star</name>
    <name type="synonym">Asterina miniata</name>
    <dbReference type="NCBI Taxonomy" id="46514"/>
    <lineage>
        <taxon>Eukaryota</taxon>
        <taxon>Metazoa</taxon>
        <taxon>Echinodermata</taxon>
        <taxon>Eleutherozoa</taxon>
        <taxon>Asterozoa</taxon>
        <taxon>Asteroidea</taxon>
        <taxon>Valvatacea</taxon>
        <taxon>Valvatida</taxon>
        <taxon>Asterinidae</taxon>
        <taxon>Patiria</taxon>
    </lineage>
</organism>
<feature type="transmembrane region" description="Helical" evidence="7">
    <location>
        <begin position="78"/>
        <end position="95"/>
    </location>
</feature>
<feature type="region of interest" description="Disordered" evidence="6">
    <location>
        <begin position="232"/>
        <end position="278"/>
    </location>
</feature>
<dbReference type="GO" id="GO:0016020">
    <property type="term" value="C:membrane"/>
    <property type="evidence" value="ECO:0007669"/>
    <property type="project" value="UniProtKB-SubCell"/>
</dbReference>